<dbReference type="AlphaFoldDB" id="A0A2P2P547"/>
<dbReference type="EMBL" id="GGEC01069353">
    <property type="protein sequence ID" value="MBX49837.1"/>
    <property type="molecule type" value="Transcribed_RNA"/>
</dbReference>
<keyword evidence="1" id="KW-0812">Transmembrane</keyword>
<keyword evidence="1" id="KW-1133">Transmembrane helix</keyword>
<reference evidence="2" key="1">
    <citation type="submission" date="2018-02" db="EMBL/GenBank/DDBJ databases">
        <title>Rhizophora mucronata_Transcriptome.</title>
        <authorList>
            <person name="Meera S.P."/>
            <person name="Sreeshan A."/>
            <person name="Augustine A."/>
        </authorList>
    </citation>
    <scope>NUCLEOTIDE SEQUENCE</scope>
    <source>
        <tissue evidence="2">Leaf</tissue>
    </source>
</reference>
<proteinExistence type="predicted"/>
<feature type="transmembrane region" description="Helical" evidence="1">
    <location>
        <begin position="7"/>
        <end position="23"/>
    </location>
</feature>
<sequence>MKPCYSCTMLYSALLWPLLYLFVNRFNL</sequence>
<name>A0A2P2P547_RHIMU</name>
<evidence type="ECO:0000256" key="1">
    <source>
        <dbReference type="SAM" id="Phobius"/>
    </source>
</evidence>
<protein>
    <submittedName>
        <fullName evidence="2">Uncharacterized protein</fullName>
    </submittedName>
</protein>
<evidence type="ECO:0000313" key="2">
    <source>
        <dbReference type="EMBL" id="MBX49837.1"/>
    </source>
</evidence>
<accession>A0A2P2P547</accession>
<keyword evidence="1" id="KW-0472">Membrane</keyword>
<organism evidence="2">
    <name type="scientific">Rhizophora mucronata</name>
    <name type="common">Asiatic mangrove</name>
    <dbReference type="NCBI Taxonomy" id="61149"/>
    <lineage>
        <taxon>Eukaryota</taxon>
        <taxon>Viridiplantae</taxon>
        <taxon>Streptophyta</taxon>
        <taxon>Embryophyta</taxon>
        <taxon>Tracheophyta</taxon>
        <taxon>Spermatophyta</taxon>
        <taxon>Magnoliopsida</taxon>
        <taxon>eudicotyledons</taxon>
        <taxon>Gunneridae</taxon>
        <taxon>Pentapetalae</taxon>
        <taxon>rosids</taxon>
        <taxon>fabids</taxon>
        <taxon>Malpighiales</taxon>
        <taxon>Rhizophoraceae</taxon>
        <taxon>Rhizophora</taxon>
    </lineage>
</organism>